<keyword evidence="1" id="KW-0732">Signal</keyword>
<feature type="chain" id="PRO_5009259607" description="CHAP domain-containing protein" evidence="1">
    <location>
        <begin position="43"/>
        <end position="258"/>
    </location>
</feature>
<organism evidence="2 3">
    <name type="scientific">Microlunatus soli</name>
    <dbReference type="NCBI Taxonomy" id="630515"/>
    <lineage>
        <taxon>Bacteria</taxon>
        <taxon>Bacillati</taxon>
        <taxon>Actinomycetota</taxon>
        <taxon>Actinomycetes</taxon>
        <taxon>Propionibacteriales</taxon>
        <taxon>Propionibacteriaceae</taxon>
        <taxon>Microlunatus</taxon>
    </lineage>
</organism>
<proteinExistence type="predicted"/>
<keyword evidence="3" id="KW-1185">Reference proteome</keyword>
<dbReference type="Proteomes" id="UP000199103">
    <property type="component" value="Chromosome I"/>
</dbReference>
<dbReference type="RefSeq" id="WP_091523392.1">
    <property type="nucleotide sequence ID" value="NZ_LT629772.1"/>
</dbReference>
<reference evidence="2 3" key="1">
    <citation type="submission" date="2016-10" db="EMBL/GenBank/DDBJ databases">
        <authorList>
            <person name="de Groot N.N."/>
        </authorList>
    </citation>
    <scope>NUCLEOTIDE SEQUENCE [LARGE SCALE GENOMIC DNA]</scope>
    <source>
        <strain evidence="2 3">DSM 21800</strain>
    </source>
</reference>
<gene>
    <name evidence="2" type="ORF">SAMN04489812_1872</name>
</gene>
<evidence type="ECO:0008006" key="4">
    <source>
        <dbReference type="Google" id="ProtNLM"/>
    </source>
</evidence>
<evidence type="ECO:0000256" key="1">
    <source>
        <dbReference type="SAM" id="SignalP"/>
    </source>
</evidence>
<evidence type="ECO:0000313" key="3">
    <source>
        <dbReference type="Proteomes" id="UP000199103"/>
    </source>
</evidence>
<accession>A0A1H1S4E8</accession>
<dbReference type="EMBL" id="LT629772">
    <property type="protein sequence ID" value="SDS42616.1"/>
    <property type="molecule type" value="Genomic_DNA"/>
</dbReference>
<name>A0A1H1S4E8_9ACTN</name>
<dbReference type="AlphaFoldDB" id="A0A1H1S4E8"/>
<protein>
    <recommendedName>
        <fullName evidence="4">CHAP domain-containing protein</fullName>
    </recommendedName>
</protein>
<feature type="signal peptide" evidence="1">
    <location>
        <begin position="1"/>
        <end position="42"/>
    </location>
</feature>
<evidence type="ECO:0000313" key="2">
    <source>
        <dbReference type="EMBL" id="SDS42616.1"/>
    </source>
</evidence>
<dbReference type="OrthoDB" id="2607492at2"/>
<sequence>MTPDIAARLVGPHPRRGRAIVVALLTAALTAAGALTAPSATAVPTSMAGTVAKDGDGLVIKRAAPHSKYHRIGTLKAGTKVTILCQTAGESRSGPRGSNNVWDFMVGGYWLPDVEVRNGHSPGYVVDRCNGVGAPPRANPYTADWAISRAFQLVGSTSWENECLIFARNRYGWLNGSGWRTAEIGGDYFASRGMMHQGVPPRGALVWYHNSSGTGHVAISLGEGRVIGTSVNGRVGVALYTAHSQLRGWSKAYFPAAS</sequence>
<dbReference type="STRING" id="630515.SAMN04489812_1872"/>